<feature type="domain" description="Phosphoribosyltransferase" evidence="1">
    <location>
        <begin position="20"/>
        <end position="170"/>
    </location>
</feature>
<dbReference type="RefSeq" id="WP_177135831.1">
    <property type="nucleotide sequence ID" value="NZ_VYGV01000007.1"/>
</dbReference>
<dbReference type="PANTHER" id="PTHR11608">
    <property type="entry name" value="BIFUNCTIONAL PROTEIN PYRR"/>
    <property type="match status" value="1"/>
</dbReference>
<dbReference type="Proteomes" id="UP000545507">
    <property type="component" value="Unassembled WGS sequence"/>
</dbReference>
<keyword evidence="2" id="KW-0808">Transferase</keyword>
<evidence type="ECO:0000259" key="1">
    <source>
        <dbReference type="Pfam" id="PF00156"/>
    </source>
</evidence>
<dbReference type="AlphaFoldDB" id="A0A7Y8GW34"/>
<accession>A0A7Y8GW34</accession>
<dbReference type="InterPro" id="IPR000836">
    <property type="entry name" value="PRTase_dom"/>
</dbReference>
<reference evidence="2 3" key="1">
    <citation type="submission" date="2019-09" db="EMBL/GenBank/DDBJ databases">
        <title>Hydrogenophaga aromatica sp. nov., isolated from a para-xylene-degrading enrichment culture.</title>
        <authorList>
            <person name="Tancsics A."/>
            <person name="Banerjee S."/>
        </authorList>
    </citation>
    <scope>NUCLEOTIDE SEQUENCE [LARGE SCALE GENOMIC DNA]</scope>
    <source>
        <strain evidence="2 3">D2P1</strain>
    </source>
</reference>
<dbReference type="Pfam" id="PF00156">
    <property type="entry name" value="Pribosyltran"/>
    <property type="match status" value="1"/>
</dbReference>
<keyword evidence="3" id="KW-1185">Reference proteome</keyword>
<dbReference type="PANTHER" id="PTHR11608:SF0">
    <property type="entry name" value="BIFUNCTIONAL PROTEIN PYRR"/>
    <property type="match status" value="1"/>
</dbReference>
<gene>
    <name evidence="2" type="ORF">F3K02_11940</name>
</gene>
<dbReference type="SUPFAM" id="SSF53271">
    <property type="entry name" value="PRTase-like"/>
    <property type="match status" value="1"/>
</dbReference>
<organism evidence="2 3">
    <name type="scientific">Hydrogenophaga aromaticivorans</name>
    <dbReference type="NCBI Taxonomy" id="2610898"/>
    <lineage>
        <taxon>Bacteria</taxon>
        <taxon>Pseudomonadati</taxon>
        <taxon>Pseudomonadota</taxon>
        <taxon>Betaproteobacteria</taxon>
        <taxon>Burkholderiales</taxon>
        <taxon>Comamonadaceae</taxon>
        <taxon>Hydrogenophaga</taxon>
    </lineage>
</organism>
<evidence type="ECO:0000313" key="3">
    <source>
        <dbReference type="Proteomes" id="UP000545507"/>
    </source>
</evidence>
<sequence length="191" mass="20936">MNAPQGTRTCLYDSASLDTVMDRMAQQAAGLLHGRGPVAVVGVLRRGAPLADRLSQRMVQRHGLVPPLRLDLSVKRYADDLTLLFPDTQFAEAPHHAALDLRDHTLLVVDDVLYTGHSALKVVDWLTRKRPAAVHLVVLADRCVTTLPLHADVVGLRLEVAPTDIIECHVPPYEPDFSVQLLRPAPAGWAT</sequence>
<proteinExistence type="predicted"/>
<evidence type="ECO:0000313" key="2">
    <source>
        <dbReference type="EMBL" id="NWF45955.1"/>
    </source>
</evidence>
<protein>
    <submittedName>
        <fullName evidence="2">Phosphoribosyltransferase</fullName>
    </submittedName>
</protein>
<dbReference type="CDD" id="cd06223">
    <property type="entry name" value="PRTases_typeI"/>
    <property type="match status" value="1"/>
</dbReference>
<dbReference type="InterPro" id="IPR050137">
    <property type="entry name" value="PyrR_bifunctional"/>
</dbReference>
<dbReference type="GO" id="GO:0016757">
    <property type="term" value="F:glycosyltransferase activity"/>
    <property type="evidence" value="ECO:0007669"/>
    <property type="project" value="UniProtKB-KW"/>
</dbReference>
<comment type="caution">
    <text evidence="2">The sequence shown here is derived from an EMBL/GenBank/DDBJ whole genome shotgun (WGS) entry which is preliminary data.</text>
</comment>
<dbReference type="Gene3D" id="3.40.50.2020">
    <property type="match status" value="1"/>
</dbReference>
<name>A0A7Y8GW34_9BURK</name>
<dbReference type="EMBL" id="VYGV01000007">
    <property type="protein sequence ID" value="NWF45955.1"/>
    <property type="molecule type" value="Genomic_DNA"/>
</dbReference>
<dbReference type="InterPro" id="IPR029057">
    <property type="entry name" value="PRTase-like"/>
</dbReference>
<keyword evidence="2" id="KW-0328">Glycosyltransferase</keyword>